<feature type="compositionally biased region" description="Basic and acidic residues" evidence="2">
    <location>
        <begin position="536"/>
        <end position="551"/>
    </location>
</feature>
<organism evidence="4 5">
    <name type="scientific">Streblomastix strix</name>
    <dbReference type="NCBI Taxonomy" id="222440"/>
    <lineage>
        <taxon>Eukaryota</taxon>
        <taxon>Metamonada</taxon>
        <taxon>Preaxostyla</taxon>
        <taxon>Oxymonadida</taxon>
        <taxon>Streblomastigidae</taxon>
        <taxon>Streblomastix</taxon>
    </lineage>
</organism>
<evidence type="ECO:0000259" key="3">
    <source>
        <dbReference type="PROSITE" id="PS51486"/>
    </source>
</evidence>
<feature type="domain" description="REKLES" evidence="3">
    <location>
        <begin position="282"/>
        <end position="384"/>
    </location>
</feature>
<keyword evidence="1" id="KW-0175">Coiled coil</keyword>
<feature type="compositionally biased region" description="Low complexity" evidence="2">
    <location>
        <begin position="303"/>
        <end position="325"/>
    </location>
</feature>
<feature type="compositionally biased region" description="Polar residues" evidence="2">
    <location>
        <begin position="603"/>
        <end position="627"/>
    </location>
</feature>
<evidence type="ECO:0000256" key="1">
    <source>
        <dbReference type="SAM" id="Coils"/>
    </source>
</evidence>
<feature type="coiled-coil region" evidence="1">
    <location>
        <begin position="206"/>
        <end position="287"/>
    </location>
</feature>
<accession>A0A5J4VCM2</accession>
<dbReference type="InterPro" id="IPR023334">
    <property type="entry name" value="REKLES_domain"/>
</dbReference>
<feature type="compositionally biased region" description="Low complexity" evidence="2">
    <location>
        <begin position="347"/>
        <end position="359"/>
    </location>
</feature>
<feature type="region of interest" description="Disordered" evidence="2">
    <location>
        <begin position="536"/>
        <end position="640"/>
    </location>
</feature>
<reference evidence="4 5" key="1">
    <citation type="submission" date="2019-03" db="EMBL/GenBank/DDBJ databases">
        <title>Single cell metagenomics reveals metabolic interactions within the superorganism composed of flagellate Streblomastix strix and complex community of Bacteroidetes bacteria on its surface.</title>
        <authorList>
            <person name="Treitli S.C."/>
            <person name="Kolisko M."/>
            <person name="Husnik F."/>
            <person name="Keeling P."/>
            <person name="Hampl V."/>
        </authorList>
    </citation>
    <scope>NUCLEOTIDE SEQUENCE [LARGE SCALE GENOMIC DNA]</scope>
    <source>
        <strain evidence="4">ST1C</strain>
    </source>
</reference>
<proteinExistence type="predicted"/>
<dbReference type="PROSITE" id="PS51486">
    <property type="entry name" value="REKLES"/>
    <property type="match status" value="1"/>
</dbReference>
<evidence type="ECO:0000313" key="4">
    <source>
        <dbReference type="EMBL" id="KAA6380263.1"/>
    </source>
</evidence>
<name>A0A5J4VCM2_9EUKA</name>
<gene>
    <name evidence="4" type="ORF">EZS28_024210</name>
</gene>
<feature type="region of interest" description="Disordered" evidence="2">
    <location>
        <begin position="299"/>
        <end position="329"/>
    </location>
</feature>
<sequence length="656" mass="73564">MIQSSRHPNISETDQKLLTGIRDLYIKNKDRVGRAPTQAELEKERQELNGVDSMWVLEAIGNQLKDLRSFHDRFESRLIHDEIHGSIQDNKALTSLQEEVKNLRQCVAQSAALHSDALVRTKPTNETNQQLLSNARITIDALRGDNETLINHLRLLQDEMKIEKDKLVKAQLQISQQNIKLQKVSMLNSRMQSMKAQGRRTVLQITNAQENEINRLQEELKSTKLELNSYKRDFQRCQLIEANKKLEKVEQKVIEKEQEMSDLKRDLRNAQRSAEILAKRNLEMKQEYDKLFTAASDEKKKFSTSSSQQSQSQQGQQQSMQLYGGSSVGNNNSQINSNFGYLMNEQGQQQGLGNNSDGLSGANQSANGGGTDLSGKLAGLVSDTPAEERVYQRIISLQEGKIKSLTNEVRRLMASDRRAKILAETRSIERARYETELAALKMKMGFAEGGQRKSSSVQKDVGAQLTQGLVTNADILERAQTMSAREIEALLRRNMELEEMLVDYKNVKAVNETVTSAYERILHSSNPAQVKAALNEQKDNENKGNERERDNFFGGTLSSTFTQGSRHSSRQGGDISNNRFRASTSTSFTPNRAPTGRGATLGFSFSNKPSLDTRKGAQSASPFSQTKGNGGRLKPVTPQRQLTDTMAAVRRQPIIT</sequence>
<evidence type="ECO:0000313" key="5">
    <source>
        <dbReference type="Proteomes" id="UP000324800"/>
    </source>
</evidence>
<comment type="caution">
    <text evidence="4">The sequence shown here is derived from an EMBL/GenBank/DDBJ whole genome shotgun (WGS) entry which is preliminary data.</text>
</comment>
<feature type="region of interest" description="Disordered" evidence="2">
    <location>
        <begin position="347"/>
        <end position="370"/>
    </location>
</feature>
<dbReference type="Proteomes" id="UP000324800">
    <property type="component" value="Unassembled WGS sequence"/>
</dbReference>
<evidence type="ECO:0000256" key="2">
    <source>
        <dbReference type="SAM" id="MobiDB-lite"/>
    </source>
</evidence>
<dbReference type="AlphaFoldDB" id="A0A5J4VCM2"/>
<dbReference type="OrthoDB" id="10661762at2759"/>
<dbReference type="EMBL" id="SNRW01008008">
    <property type="protein sequence ID" value="KAA6380263.1"/>
    <property type="molecule type" value="Genomic_DNA"/>
</dbReference>
<feature type="coiled-coil region" evidence="1">
    <location>
        <begin position="139"/>
        <end position="173"/>
    </location>
</feature>
<protein>
    <recommendedName>
        <fullName evidence="3">REKLES domain-containing protein</fullName>
    </recommendedName>
</protein>
<feature type="compositionally biased region" description="Polar residues" evidence="2">
    <location>
        <begin position="556"/>
        <end position="592"/>
    </location>
</feature>